<evidence type="ECO:0000313" key="4">
    <source>
        <dbReference type="Proteomes" id="UP000582231"/>
    </source>
</evidence>
<dbReference type="InterPro" id="IPR034660">
    <property type="entry name" value="DinB/YfiT-like"/>
</dbReference>
<evidence type="ECO:0000259" key="1">
    <source>
        <dbReference type="Pfam" id="PF07398"/>
    </source>
</evidence>
<organism evidence="3 4">
    <name type="scientific">Nocardioides kongjuensis</name>
    <dbReference type="NCBI Taxonomy" id="349522"/>
    <lineage>
        <taxon>Bacteria</taxon>
        <taxon>Bacillati</taxon>
        <taxon>Actinomycetota</taxon>
        <taxon>Actinomycetes</taxon>
        <taxon>Propionibacteriales</taxon>
        <taxon>Nocardioidaceae</taxon>
        <taxon>Nocardioides</taxon>
    </lineage>
</organism>
<feature type="domain" description="Mycothiol-dependent maleylpyruvate isomerase metal-binding" evidence="2">
    <location>
        <begin position="11"/>
        <end position="134"/>
    </location>
</feature>
<dbReference type="PANTHER" id="PTHR40758">
    <property type="entry name" value="CONSERVED PROTEIN"/>
    <property type="match status" value="1"/>
</dbReference>
<dbReference type="InterPro" id="IPR017517">
    <property type="entry name" value="Maleyloyr_isom"/>
</dbReference>
<dbReference type="GO" id="GO:0046872">
    <property type="term" value="F:metal ion binding"/>
    <property type="evidence" value="ECO:0007669"/>
    <property type="project" value="InterPro"/>
</dbReference>
<dbReference type="NCBIfam" id="TIGR03083">
    <property type="entry name" value="maleylpyruvate isomerase family mycothiol-dependent enzyme"/>
    <property type="match status" value="1"/>
</dbReference>
<protein>
    <submittedName>
        <fullName evidence="3">Uncharacterized protein (TIGR03083 family)</fullName>
    </submittedName>
</protein>
<feature type="domain" description="MDMPI C-terminal" evidence="1">
    <location>
        <begin position="148"/>
        <end position="255"/>
    </location>
</feature>
<sequence length="266" mass="28827">MTRLDPATYLEHIRAESGRFAEVLATCPPDARVPSCPDWDAADLAWHLTEVQHFWEHVISHRPAPPETYTEPERPATYAEVLAAFDATHGAFVAALEAADPTDPAWSWSVPGDQHVGFTYRRQAHEALIHRLDAELAAGRVTELPAALAADGVDEALAVMYGGLPPWGRFDPRPQHVEFRATDTATSVWVQLGTFSGTTPEGVERSGEPDQHVVPDPGVPADMVVTGTAADLDAWLWHRVGDDRVSITGDADVRAHVGAVLGQAID</sequence>
<dbReference type="Proteomes" id="UP000582231">
    <property type="component" value="Unassembled WGS sequence"/>
</dbReference>
<dbReference type="InterPro" id="IPR010872">
    <property type="entry name" value="MDMPI_C-term_domain"/>
</dbReference>
<keyword evidence="4" id="KW-1185">Reference proteome</keyword>
<proteinExistence type="predicted"/>
<dbReference type="PANTHER" id="PTHR40758:SF1">
    <property type="entry name" value="CONSERVED PROTEIN"/>
    <property type="match status" value="1"/>
</dbReference>
<dbReference type="AlphaFoldDB" id="A0A852RT49"/>
<dbReference type="Pfam" id="PF07398">
    <property type="entry name" value="MDMPI_C"/>
    <property type="match status" value="1"/>
</dbReference>
<evidence type="ECO:0000259" key="2">
    <source>
        <dbReference type="Pfam" id="PF11716"/>
    </source>
</evidence>
<accession>A0A852RT49</accession>
<evidence type="ECO:0000313" key="3">
    <source>
        <dbReference type="EMBL" id="NYD29762.1"/>
    </source>
</evidence>
<comment type="caution">
    <text evidence="3">The sequence shown here is derived from an EMBL/GenBank/DDBJ whole genome shotgun (WGS) entry which is preliminary data.</text>
</comment>
<dbReference type="EMBL" id="JACCBF010000001">
    <property type="protein sequence ID" value="NYD29762.1"/>
    <property type="molecule type" value="Genomic_DNA"/>
</dbReference>
<reference evidence="3 4" key="1">
    <citation type="submission" date="2020-07" db="EMBL/GenBank/DDBJ databases">
        <title>Sequencing the genomes of 1000 actinobacteria strains.</title>
        <authorList>
            <person name="Klenk H.-P."/>
        </authorList>
    </citation>
    <scope>NUCLEOTIDE SEQUENCE [LARGE SCALE GENOMIC DNA]</scope>
    <source>
        <strain evidence="3 4">DSM 19082</strain>
    </source>
</reference>
<dbReference type="GO" id="GO:0005886">
    <property type="term" value="C:plasma membrane"/>
    <property type="evidence" value="ECO:0007669"/>
    <property type="project" value="TreeGrafter"/>
</dbReference>
<gene>
    <name evidence="3" type="ORF">BJ958_001308</name>
</gene>
<dbReference type="Gene3D" id="1.20.120.450">
    <property type="entry name" value="dinb family like domain"/>
    <property type="match status" value="1"/>
</dbReference>
<dbReference type="SUPFAM" id="SSF109854">
    <property type="entry name" value="DinB/YfiT-like putative metalloenzymes"/>
    <property type="match status" value="1"/>
</dbReference>
<dbReference type="RefSeq" id="WP_179726100.1">
    <property type="nucleotide sequence ID" value="NZ_BAABEF010000001.1"/>
</dbReference>
<dbReference type="Pfam" id="PF11716">
    <property type="entry name" value="MDMPI_N"/>
    <property type="match status" value="1"/>
</dbReference>
<name>A0A852RT49_9ACTN</name>
<dbReference type="InterPro" id="IPR024344">
    <property type="entry name" value="MDMPI_metal-binding"/>
</dbReference>